<keyword evidence="5" id="KW-1185">Reference proteome</keyword>
<dbReference type="EC" id="2.7.8.6" evidence="4"/>
<feature type="domain" description="Bacterial sugar transferase" evidence="3">
    <location>
        <begin position="2"/>
        <end position="177"/>
    </location>
</feature>
<evidence type="ECO:0000313" key="4">
    <source>
        <dbReference type="EMBL" id="CCG44331.1"/>
    </source>
</evidence>
<name>I0JJL3_HALH3</name>
<dbReference type="AlphaFoldDB" id="I0JJL3"/>
<evidence type="ECO:0000313" key="5">
    <source>
        <dbReference type="Proteomes" id="UP000007397"/>
    </source>
</evidence>
<dbReference type="STRING" id="866895.HBHAL_1970"/>
<keyword evidence="2" id="KW-1133">Transmembrane helix</keyword>
<dbReference type="HOGENOM" id="CLU_024920_1_4_9"/>
<protein>
    <submittedName>
        <fullName evidence="4">Undecaprenyl-phosphate galactose phosphotransferase</fullName>
        <ecNumber evidence="4">2.7.8.6</ecNumber>
    </submittedName>
</protein>
<dbReference type="RefSeq" id="WP_014642235.1">
    <property type="nucleotide sequence ID" value="NC_017668.1"/>
</dbReference>
<keyword evidence="2" id="KW-0812">Transmembrane</keyword>
<evidence type="ECO:0000256" key="1">
    <source>
        <dbReference type="ARBA" id="ARBA00006464"/>
    </source>
</evidence>
<keyword evidence="4" id="KW-0808">Transferase</keyword>
<dbReference type="EMBL" id="HE717023">
    <property type="protein sequence ID" value="CCG44331.1"/>
    <property type="molecule type" value="Genomic_DNA"/>
</dbReference>
<dbReference type="eggNOG" id="COG2148">
    <property type="taxonomic scope" value="Bacteria"/>
</dbReference>
<dbReference type="Proteomes" id="UP000007397">
    <property type="component" value="Chromosome"/>
</dbReference>
<organism evidence="4 5">
    <name type="scientific">Halobacillus halophilus (strain ATCC 35676 / DSM 2266 / JCM 20832 / KCTC 3685 / LMG 17431 / NBRC 102448 / NCIMB 2269)</name>
    <name type="common">Sporosarcina halophila</name>
    <dbReference type="NCBI Taxonomy" id="866895"/>
    <lineage>
        <taxon>Bacteria</taxon>
        <taxon>Bacillati</taxon>
        <taxon>Bacillota</taxon>
        <taxon>Bacilli</taxon>
        <taxon>Bacillales</taxon>
        <taxon>Bacillaceae</taxon>
        <taxon>Halobacillus</taxon>
    </lineage>
</organism>
<comment type="similarity">
    <text evidence="1">Belongs to the bacterial sugar transferase family.</text>
</comment>
<dbReference type="KEGG" id="hhd:HBHAL_1970"/>
<dbReference type="PATRIC" id="fig|866895.3.peg.976"/>
<dbReference type="GO" id="GO:0047360">
    <property type="term" value="F:undecaprenyl-phosphate galactose phosphotransferase activity"/>
    <property type="evidence" value="ECO:0007669"/>
    <property type="project" value="UniProtKB-EC"/>
</dbReference>
<dbReference type="PANTHER" id="PTHR30576">
    <property type="entry name" value="COLANIC BIOSYNTHESIS UDP-GLUCOSE LIPID CARRIER TRANSFERASE"/>
    <property type="match status" value="1"/>
</dbReference>
<evidence type="ECO:0000259" key="3">
    <source>
        <dbReference type="Pfam" id="PF02397"/>
    </source>
</evidence>
<evidence type="ECO:0000256" key="2">
    <source>
        <dbReference type="SAM" id="Phobius"/>
    </source>
</evidence>
<feature type="transmembrane region" description="Helical" evidence="2">
    <location>
        <begin position="7"/>
        <end position="28"/>
    </location>
</feature>
<dbReference type="InterPro" id="IPR003362">
    <property type="entry name" value="Bact_transf"/>
</dbReference>
<accession>I0JJL3</accession>
<sequence>MKRLLDLTISIPLLLMMSPVFVLISIILKVQIGSPIFFTQERPGLNDEPFYLYKFRTMSNRTDEQGNLLSDEKRLTEVGAILRKYSLDEFPQLINVIKGDMSLVGPRPLLLEYLPLYTPEQSLRNLVKPGITGWAQINGRNAITWEEKFRCDTWYVKNWSLGLDIKILALTFSKVLKKEGISHQNQVTMEKFKGSKEVM</sequence>
<reference evidence="4 5" key="1">
    <citation type="journal article" date="2013" name="Environ. Microbiol.">
        <title>Chloride and organic osmolytes: a hybrid strategy to cope with elevated salinities by the moderately halophilic, chloride-dependent bacterium Halobacillus halophilus.</title>
        <authorList>
            <person name="Saum S.H."/>
            <person name="Pfeiffer F."/>
            <person name="Palm P."/>
            <person name="Rampp M."/>
            <person name="Schuster S.C."/>
            <person name="Muller V."/>
            <person name="Oesterhelt D."/>
        </authorList>
    </citation>
    <scope>NUCLEOTIDE SEQUENCE [LARGE SCALE GENOMIC DNA]</scope>
    <source>
        <strain evidence="5">ATCC 35676 / DSM 2266 / JCM 20832 / KCTC 3685 / LMG 17431 / NBRC 102448 / NCIMB 2269</strain>
    </source>
</reference>
<keyword evidence="2" id="KW-0472">Membrane</keyword>
<dbReference type="PANTHER" id="PTHR30576:SF8">
    <property type="entry name" value="UNDECAPRENYL-PHOSPHATE GALACTOSE PHOSPHOTRANSFERASE"/>
    <property type="match status" value="1"/>
</dbReference>
<proteinExistence type="inferred from homology"/>
<dbReference type="Pfam" id="PF02397">
    <property type="entry name" value="Bac_transf"/>
    <property type="match status" value="1"/>
</dbReference>
<gene>
    <name evidence="4" type="ordered locus">HBHAL_1970</name>
</gene>